<feature type="compositionally biased region" description="Gly residues" evidence="1">
    <location>
        <begin position="82"/>
        <end position="93"/>
    </location>
</feature>
<feature type="region of interest" description="Disordered" evidence="1">
    <location>
        <begin position="72"/>
        <end position="93"/>
    </location>
</feature>
<dbReference type="AlphaFoldDB" id="A0A6I8LNQ0"/>
<feature type="compositionally biased region" description="Basic and acidic residues" evidence="1">
    <location>
        <begin position="25"/>
        <end position="45"/>
    </location>
</feature>
<keyword evidence="2" id="KW-0472">Membrane</keyword>
<keyword evidence="4" id="KW-1185">Reference proteome</keyword>
<feature type="transmembrane region" description="Helical" evidence="2">
    <location>
        <begin position="48"/>
        <end position="65"/>
    </location>
</feature>
<keyword evidence="2" id="KW-0812">Transmembrane</keyword>
<evidence type="ECO:0000313" key="4">
    <source>
        <dbReference type="Proteomes" id="UP000399805"/>
    </source>
</evidence>
<sequence length="93" mass="9387">MCPGRHDRAAESSIVSTAFSYGEPDSDHLRRPMSKDSGKTGRGKDRRIVTAASALLLVVAAAIFVESIGDEPASTTTTIAVPGGGGGGGNTGN</sequence>
<organism evidence="3 4">
    <name type="scientific">Amycolatopsis camponoti</name>
    <dbReference type="NCBI Taxonomy" id="2606593"/>
    <lineage>
        <taxon>Bacteria</taxon>
        <taxon>Bacillati</taxon>
        <taxon>Actinomycetota</taxon>
        <taxon>Actinomycetes</taxon>
        <taxon>Pseudonocardiales</taxon>
        <taxon>Pseudonocardiaceae</taxon>
        <taxon>Amycolatopsis</taxon>
    </lineage>
</organism>
<evidence type="ECO:0000256" key="1">
    <source>
        <dbReference type="SAM" id="MobiDB-lite"/>
    </source>
</evidence>
<name>A0A6I8LNQ0_9PSEU</name>
<keyword evidence="2" id="KW-1133">Transmembrane helix</keyword>
<evidence type="ECO:0000256" key="2">
    <source>
        <dbReference type="SAM" id="Phobius"/>
    </source>
</evidence>
<gene>
    <name evidence="3" type="ORF">AA23TX_02336</name>
</gene>
<dbReference type="Proteomes" id="UP000399805">
    <property type="component" value="Unassembled WGS sequence"/>
</dbReference>
<proteinExistence type="predicted"/>
<accession>A0A6I8LNQ0</accession>
<evidence type="ECO:0000313" key="3">
    <source>
        <dbReference type="EMBL" id="VVJ17315.1"/>
    </source>
</evidence>
<dbReference type="EMBL" id="CABVGP010000001">
    <property type="protein sequence ID" value="VVJ17315.1"/>
    <property type="molecule type" value="Genomic_DNA"/>
</dbReference>
<reference evidence="3 4" key="1">
    <citation type="submission" date="2019-09" db="EMBL/GenBank/DDBJ databases">
        <authorList>
            <person name="Leyn A S."/>
        </authorList>
    </citation>
    <scope>NUCLEOTIDE SEQUENCE [LARGE SCALE GENOMIC DNA]</scope>
    <source>
        <strain evidence="3">AA231_1</strain>
    </source>
</reference>
<feature type="compositionally biased region" description="Basic and acidic residues" evidence="1">
    <location>
        <begin position="1"/>
        <end position="10"/>
    </location>
</feature>
<feature type="region of interest" description="Disordered" evidence="1">
    <location>
        <begin position="1"/>
        <end position="45"/>
    </location>
</feature>
<protein>
    <submittedName>
        <fullName evidence="3">Uncharacterized protein</fullName>
    </submittedName>
</protein>